<keyword evidence="2" id="KW-1185">Reference proteome</keyword>
<dbReference type="WBParaSite" id="ACAC_0001123801-mRNA-1">
    <property type="protein sequence ID" value="ACAC_0001123801-mRNA-1"/>
    <property type="gene ID" value="ACAC_0001123801"/>
</dbReference>
<proteinExistence type="predicted"/>
<reference evidence="3" key="2">
    <citation type="submission" date="2017-02" db="UniProtKB">
        <authorList>
            <consortium name="WormBaseParasite"/>
        </authorList>
    </citation>
    <scope>IDENTIFICATION</scope>
</reference>
<organism evidence="2 3">
    <name type="scientific">Angiostrongylus cantonensis</name>
    <name type="common">Rat lungworm</name>
    <dbReference type="NCBI Taxonomy" id="6313"/>
    <lineage>
        <taxon>Eukaryota</taxon>
        <taxon>Metazoa</taxon>
        <taxon>Ecdysozoa</taxon>
        <taxon>Nematoda</taxon>
        <taxon>Chromadorea</taxon>
        <taxon>Rhabditida</taxon>
        <taxon>Rhabditina</taxon>
        <taxon>Rhabditomorpha</taxon>
        <taxon>Strongyloidea</taxon>
        <taxon>Metastrongylidae</taxon>
        <taxon>Angiostrongylus</taxon>
    </lineage>
</organism>
<dbReference type="AlphaFoldDB" id="A0A0K0DIT3"/>
<evidence type="ECO:0000313" key="3">
    <source>
        <dbReference type="WBParaSite" id="ACAC_0001123801-mRNA-1"/>
    </source>
</evidence>
<reference evidence="2" key="1">
    <citation type="submission" date="2012-09" db="EMBL/GenBank/DDBJ databases">
        <authorList>
            <person name="Martin A.A."/>
        </authorList>
    </citation>
    <scope>NUCLEOTIDE SEQUENCE</scope>
</reference>
<evidence type="ECO:0000313" key="2">
    <source>
        <dbReference type="Proteomes" id="UP000035642"/>
    </source>
</evidence>
<evidence type="ECO:0000256" key="1">
    <source>
        <dbReference type="SAM" id="MobiDB-lite"/>
    </source>
</evidence>
<name>A0A0K0DIT3_ANGCA</name>
<dbReference type="STRING" id="6313.A0A0K0DIT3"/>
<accession>A0A0K0DIT3</accession>
<feature type="region of interest" description="Disordered" evidence="1">
    <location>
        <begin position="1"/>
        <end position="59"/>
    </location>
</feature>
<sequence length="135" mass="15582">MTDTDPSANFSDPEALESPLDQLHSRHRKEKKALKGSEKTLSMKKSAKSGNKQRQKEVNAEIERLENELAARHEKEIAELRSQVSLIANTKEMEHSFYKQIEVSSRTKKKQVAFIILKNRCFIHFFTLSFCFLLG</sequence>
<feature type="compositionally biased region" description="Polar residues" evidence="1">
    <location>
        <begin position="1"/>
        <end position="10"/>
    </location>
</feature>
<protein>
    <submittedName>
        <fullName evidence="3">BZIP domain-containing protein</fullName>
    </submittedName>
</protein>
<dbReference type="Proteomes" id="UP000035642">
    <property type="component" value="Unassembled WGS sequence"/>
</dbReference>